<comment type="caution">
    <text evidence="2">The sequence shown here is derived from an EMBL/GenBank/DDBJ whole genome shotgun (WGS) entry which is preliminary data.</text>
</comment>
<organism evidence="2 3">
    <name type="scientific">Adineta steineri</name>
    <dbReference type="NCBI Taxonomy" id="433720"/>
    <lineage>
        <taxon>Eukaryota</taxon>
        <taxon>Metazoa</taxon>
        <taxon>Spiralia</taxon>
        <taxon>Gnathifera</taxon>
        <taxon>Rotifera</taxon>
        <taxon>Eurotatoria</taxon>
        <taxon>Bdelloidea</taxon>
        <taxon>Adinetida</taxon>
        <taxon>Adinetidae</taxon>
        <taxon>Adineta</taxon>
    </lineage>
</organism>
<dbReference type="Proteomes" id="UP000663868">
    <property type="component" value="Unassembled WGS sequence"/>
</dbReference>
<feature type="transmembrane region" description="Helical" evidence="1">
    <location>
        <begin position="22"/>
        <end position="46"/>
    </location>
</feature>
<keyword evidence="1" id="KW-0812">Transmembrane</keyword>
<evidence type="ECO:0000313" key="2">
    <source>
        <dbReference type="EMBL" id="CAF4273133.1"/>
    </source>
</evidence>
<proteinExistence type="predicted"/>
<keyword evidence="1" id="KW-1133">Transmembrane helix</keyword>
<sequence length="47" mass="5052">DGTTHTVIFVDGGSRYGTGSNIAAGALTGMAIGSLMWWPFFMFPLIW</sequence>
<reference evidence="2" key="1">
    <citation type="submission" date="2021-02" db="EMBL/GenBank/DDBJ databases">
        <authorList>
            <person name="Nowell W R."/>
        </authorList>
    </citation>
    <scope>NUCLEOTIDE SEQUENCE</scope>
</reference>
<accession>A0A820G5Y4</accession>
<dbReference type="EMBL" id="CAJOBB010012213">
    <property type="protein sequence ID" value="CAF4273133.1"/>
    <property type="molecule type" value="Genomic_DNA"/>
</dbReference>
<keyword evidence="1" id="KW-0472">Membrane</keyword>
<protein>
    <submittedName>
        <fullName evidence="2">Uncharacterized protein</fullName>
    </submittedName>
</protein>
<dbReference type="AlphaFoldDB" id="A0A820G5Y4"/>
<feature type="non-terminal residue" evidence="2">
    <location>
        <position position="1"/>
    </location>
</feature>
<evidence type="ECO:0000313" key="3">
    <source>
        <dbReference type="Proteomes" id="UP000663868"/>
    </source>
</evidence>
<evidence type="ECO:0000256" key="1">
    <source>
        <dbReference type="SAM" id="Phobius"/>
    </source>
</evidence>
<gene>
    <name evidence="2" type="ORF">KXQ929_LOCUS44007</name>
</gene>
<name>A0A820G5Y4_9BILA</name>